<feature type="signal peptide" evidence="8">
    <location>
        <begin position="1"/>
        <end position="19"/>
    </location>
</feature>
<keyword evidence="3" id="KW-0479">Metal-binding</keyword>
<gene>
    <name evidence="9" type="ORF">HII31_09448</name>
</gene>
<dbReference type="Proteomes" id="UP000660729">
    <property type="component" value="Unassembled WGS sequence"/>
</dbReference>
<dbReference type="Gene3D" id="1.10.575.10">
    <property type="entry name" value="P1 Nuclease"/>
    <property type="match status" value="1"/>
</dbReference>
<reference evidence="9" key="1">
    <citation type="submission" date="2020-04" db="EMBL/GenBank/DDBJ databases">
        <title>Draft genome resource of the tomato pathogen Pseudocercospora fuligena.</title>
        <authorList>
            <person name="Zaccaron A."/>
        </authorList>
    </citation>
    <scope>NUCLEOTIDE SEQUENCE</scope>
    <source>
        <strain evidence="9">PF001</strain>
    </source>
</reference>
<dbReference type="PANTHER" id="PTHR33146">
    <property type="entry name" value="ENDONUCLEASE 4"/>
    <property type="match status" value="1"/>
</dbReference>
<keyword evidence="10" id="KW-1185">Reference proteome</keyword>
<dbReference type="GO" id="GO:0006308">
    <property type="term" value="P:DNA catabolic process"/>
    <property type="evidence" value="ECO:0007669"/>
    <property type="project" value="InterPro"/>
</dbReference>
<keyword evidence="2" id="KW-0540">Nuclease</keyword>
<name>A0A8H6VFA9_9PEZI</name>
<accession>A0A8H6VFA9</accession>
<evidence type="ECO:0000256" key="3">
    <source>
        <dbReference type="ARBA" id="ARBA00022723"/>
    </source>
</evidence>
<dbReference type="GO" id="GO:0016788">
    <property type="term" value="F:hydrolase activity, acting on ester bonds"/>
    <property type="evidence" value="ECO:0007669"/>
    <property type="project" value="InterPro"/>
</dbReference>
<protein>
    <submittedName>
        <fullName evidence="9">Nuclease S1</fullName>
    </submittedName>
</protein>
<keyword evidence="8" id="KW-0732">Signal</keyword>
<proteinExistence type="inferred from homology"/>
<keyword evidence="7" id="KW-0325">Glycoprotein</keyword>
<dbReference type="CDD" id="cd11010">
    <property type="entry name" value="S1-P1_nuclease"/>
    <property type="match status" value="1"/>
</dbReference>
<dbReference type="GO" id="GO:0003676">
    <property type="term" value="F:nucleic acid binding"/>
    <property type="evidence" value="ECO:0007669"/>
    <property type="project" value="InterPro"/>
</dbReference>
<evidence type="ECO:0000256" key="4">
    <source>
        <dbReference type="ARBA" id="ARBA00022759"/>
    </source>
</evidence>
<dbReference type="InterPro" id="IPR003154">
    <property type="entry name" value="S1/P1nuclease"/>
</dbReference>
<comment type="similarity">
    <text evidence="1">Belongs to the nuclease type I family.</text>
</comment>
<keyword evidence="5" id="KW-0378">Hydrolase</keyword>
<dbReference type="PANTHER" id="PTHR33146:SF26">
    <property type="entry name" value="ENDONUCLEASE 4"/>
    <property type="match status" value="1"/>
</dbReference>
<evidence type="ECO:0000256" key="1">
    <source>
        <dbReference type="ARBA" id="ARBA00009547"/>
    </source>
</evidence>
<evidence type="ECO:0000256" key="8">
    <source>
        <dbReference type="SAM" id="SignalP"/>
    </source>
</evidence>
<evidence type="ECO:0000256" key="6">
    <source>
        <dbReference type="ARBA" id="ARBA00023157"/>
    </source>
</evidence>
<sequence>MRSSQHILLGLASLQSAHAWGSLGHQTIAYIAQHYVCNTTAVWAQSILNDTSSSYLASIATWADSYRYTAEGEFSAAFHYIDAMDDPPTSCDVDYERDCSDEGCVVSAIANYTQRVQASDLDALQRNYALRWIVHFSGDISQPLHNENYEIGGNGIDVTFEGDDTNLHAAWDTSIPEELRGGYGLEEAASWADDLVSDIDSGKYADQSQSWLEGIDVSDPMSTAMMWARDANSYVCTVVMPNGGESYNNTELYPEYYDSAVETVEMQIAKAGYRLGAYLDAIAANQDLSKRDVIQADLSGKTLLPKRQGLTRAQRARRAKGEKGCGCGHEHGHEDM</sequence>
<evidence type="ECO:0000256" key="2">
    <source>
        <dbReference type="ARBA" id="ARBA00022722"/>
    </source>
</evidence>
<dbReference type="AlphaFoldDB" id="A0A8H6VFA9"/>
<dbReference type="EMBL" id="JABCIY010000193">
    <property type="protein sequence ID" value="KAF7189295.1"/>
    <property type="molecule type" value="Genomic_DNA"/>
</dbReference>
<evidence type="ECO:0000313" key="10">
    <source>
        <dbReference type="Proteomes" id="UP000660729"/>
    </source>
</evidence>
<keyword evidence="4" id="KW-0255">Endonuclease</keyword>
<dbReference type="InterPro" id="IPR008947">
    <property type="entry name" value="PLipase_C/P1_nuclease_dom_sf"/>
</dbReference>
<comment type="caution">
    <text evidence="9">The sequence shown here is derived from an EMBL/GenBank/DDBJ whole genome shotgun (WGS) entry which is preliminary data.</text>
</comment>
<evidence type="ECO:0000256" key="7">
    <source>
        <dbReference type="ARBA" id="ARBA00023180"/>
    </source>
</evidence>
<dbReference type="SUPFAM" id="SSF48537">
    <property type="entry name" value="Phospholipase C/P1 nuclease"/>
    <property type="match status" value="1"/>
</dbReference>
<evidence type="ECO:0000256" key="5">
    <source>
        <dbReference type="ARBA" id="ARBA00022801"/>
    </source>
</evidence>
<dbReference type="GO" id="GO:0004519">
    <property type="term" value="F:endonuclease activity"/>
    <property type="evidence" value="ECO:0007669"/>
    <property type="project" value="UniProtKB-KW"/>
</dbReference>
<dbReference type="Pfam" id="PF02265">
    <property type="entry name" value="S1-P1_nuclease"/>
    <property type="match status" value="1"/>
</dbReference>
<dbReference type="OrthoDB" id="441446at2759"/>
<keyword evidence="6" id="KW-1015">Disulfide bond</keyword>
<feature type="chain" id="PRO_5034525371" evidence="8">
    <location>
        <begin position="20"/>
        <end position="336"/>
    </location>
</feature>
<dbReference type="GO" id="GO:0046872">
    <property type="term" value="F:metal ion binding"/>
    <property type="evidence" value="ECO:0007669"/>
    <property type="project" value="UniProtKB-KW"/>
</dbReference>
<organism evidence="9 10">
    <name type="scientific">Pseudocercospora fuligena</name>
    <dbReference type="NCBI Taxonomy" id="685502"/>
    <lineage>
        <taxon>Eukaryota</taxon>
        <taxon>Fungi</taxon>
        <taxon>Dikarya</taxon>
        <taxon>Ascomycota</taxon>
        <taxon>Pezizomycotina</taxon>
        <taxon>Dothideomycetes</taxon>
        <taxon>Dothideomycetidae</taxon>
        <taxon>Mycosphaerellales</taxon>
        <taxon>Mycosphaerellaceae</taxon>
        <taxon>Pseudocercospora</taxon>
    </lineage>
</organism>
<evidence type="ECO:0000313" key="9">
    <source>
        <dbReference type="EMBL" id="KAF7189295.1"/>
    </source>
</evidence>